<evidence type="ECO:0000313" key="2">
    <source>
        <dbReference type="Proteomes" id="UP000434052"/>
    </source>
</evidence>
<reference evidence="1 2" key="1">
    <citation type="submission" date="2018-06" db="EMBL/GenBank/DDBJ databases">
        <title>Complete genome of Desulfovibrio marinus P48SEP.</title>
        <authorList>
            <person name="Crispim J.S."/>
            <person name="Vidigal P.M.P."/>
            <person name="Silva L.C.F."/>
            <person name="Araujo L.C."/>
            <person name="Laguardia C.N."/>
            <person name="Dias R.S."/>
            <person name="Sousa M.P."/>
            <person name="Paula S.O."/>
            <person name="Silva C."/>
        </authorList>
    </citation>
    <scope>NUCLEOTIDE SEQUENCE [LARGE SCALE GENOMIC DNA]</scope>
    <source>
        <strain evidence="1 2">P48SEP</strain>
    </source>
</reference>
<dbReference type="AlphaFoldDB" id="A0A6P1Z8N4"/>
<gene>
    <name evidence="1" type="ORF">DQK91_23305</name>
</gene>
<dbReference type="Gene3D" id="1.10.1370.20">
    <property type="entry name" value="Oligoendopeptidase f, C-terminal domain"/>
    <property type="match status" value="1"/>
</dbReference>
<dbReference type="Proteomes" id="UP000434052">
    <property type="component" value="Unassembled WGS sequence"/>
</dbReference>
<evidence type="ECO:0000313" key="1">
    <source>
        <dbReference type="EMBL" id="TVM24732.1"/>
    </source>
</evidence>
<organism evidence="1 2">
    <name type="scientific">Oceanidesulfovibrio marinus</name>
    <dbReference type="NCBI Taxonomy" id="370038"/>
    <lineage>
        <taxon>Bacteria</taxon>
        <taxon>Pseudomonadati</taxon>
        <taxon>Thermodesulfobacteriota</taxon>
        <taxon>Desulfovibrionia</taxon>
        <taxon>Desulfovibrionales</taxon>
        <taxon>Desulfovibrionaceae</taxon>
        <taxon>Oceanidesulfovibrio</taxon>
    </lineage>
</organism>
<accession>A0A6P1Z8N4</accession>
<comment type="caution">
    <text evidence="1">The sequence shown here is derived from an EMBL/GenBank/DDBJ whole genome shotgun (WGS) entry which is preliminary data.</text>
</comment>
<sequence length="87" mass="9478">MRFLCEVAFYTERSSGEGSVASCKELMLDQQRTAFADMLDPDELEPMVGASKLHGVSCYTFPYTLGDLLSLGMAERASTEPGGFTDP</sequence>
<protein>
    <submittedName>
        <fullName evidence="1">Uncharacterized protein</fullName>
    </submittedName>
</protein>
<dbReference type="InterPro" id="IPR042088">
    <property type="entry name" value="OligoPept_F_C"/>
</dbReference>
<name>A0A6P1Z8N4_9BACT</name>
<dbReference type="EMBL" id="QMIF01000312">
    <property type="protein sequence ID" value="TVM24732.1"/>
    <property type="molecule type" value="Genomic_DNA"/>
</dbReference>
<proteinExistence type="predicted"/>